<reference evidence="1 2" key="1">
    <citation type="submission" date="2014-12" db="EMBL/GenBank/DDBJ databases">
        <title>Draft Genome Sequences of Five Spore-Forming Food Isolates of Bacillus pumilus.</title>
        <authorList>
            <person name="de Jong A."/>
            <person name="van Heel A.J."/>
            <person name="Montalban-Lopez M."/>
            <person name="Krawczyk A.O."/>
            <person name="Berendsen E.M."/>
            <person name="Wells-Bennik M."/>
            <person name="Kuipers O.P."/>
        </authorList>
    </citation>
    <scope>NUCLEOTIDE SEQUENCE [LARGE SCALE GENOMIC DNA]</scope>
    <source>
        <strain evidence="1 2">B4127</strain>
    </source>
</reference>
<gene>
    <name evidence="1" type="ORF">B4127_0167</name>
</gene>
<evidence type="ECO:0000313" key="2">
    <source>
        <dbReference type="Proteomes" id="UP000031978"/>
    </source>
</evidence>
<accession>A0AB34R4N1</accession>
<evidence type="ECO:0000313" key="1">
    <source>
        <dbReference type="EMBL" id="KIL25183.1"/>
    </source>
</evidence>
<comment type="caution">
    <text evidence="1">The sequence shown here is derived from an EMBL/GenBank/DDBJ whole genome shotgun (WGS) entry which is preliminary data.</text>
</comment>
<organism evidence="1 2">
    <name type="scientific">Bacillus pumilus</name>
    <name type="common">Bacillus mesentericus</name>
    <dbReference type="NCBI Taxonomy" id="1408"/>
    <lineage>
        <taxon>Bacteria</taxon>
        <taxon>Bacillati</taxon>
        <taxon>Bacillota</taxon>
        <taxon>Bacilli</taxon>
        <taxon>Bacillales</taxon>
        <taxon>Bacillaceae</taxon>
        <taxon>Bacillus</taxon>
    </lineage>
</organism>
<dbReference type="EMBL" id="JXCL01000004">
    <property type="protein sequence ID" value="KIL25183.1"/>
    <property type="molecule type" value="Genomic_DNA"/>
</dbReference>
<protein>
    <submittedName>
        <fullName evidence="1">Uncharacterized protein</fullName>
    </submittedName>
</protein>
<dbReference type="AlphaFoldDB" id="A0AB34R4N1"/>
<sequence>MVSGLRDVLIDKNPFSENTINLYPSYQTFFLTQIDMLLVTLTKKPSK</sequence>
<name>A0AB34R4N1_BACPU</name>
<dbReference type="Proteomes" id="UP000031978">
    <property type="component" value="Unassembled WGS sequence"/>
</dbReference>
<proteinExistence type="predicted"/>